<organism evidence="1">
    <name type="scientific">Bathycoccus sp. RCC716 virus 1</name>
    <dbReference type="NCBI Taxonomy" id="2530038"/>
    <lineage>
        <taxon>Viruses</taxon>
        <taxon>Varidnaviria</taxon>
        <taxon>Bamfordvirae</taxon>
        <taxon>Nucleocytoviricota</taxon>
        <taxon>Megaviricetes</taxon>
        <taxon>Algavirales</taxon>
        <taxon>Phycodnaviridae</taxon>
        <taxon>Prasinovirus</taxon>
    </lineage>
</organism>
<evidence type="ECO:0000313" key="1">
    <source>
        <dbReference type="EMBL" id="QOR60148.1"/>
    </source>
</evidence>
<name>A0A7S6NXU8_9PHYC</name>
<dbReference type="EMBL" id="MK522034">
    <property type="protein sequence ID" value="QOR60148.1"/>
    <property type="molecule type" value="Genomic_DNA"/>
</dbReference>
<proteinExistence type="predicted"/>
<reference evidence="1" key="1">
    <citation type="submission" date="2019-02" db="EMBL/GenBank/DDBJ databases">
        <authorList>
            <person name="Bachy C."/>
            <person name="Yung C.-M."/>
            <person name="Roux S."/>
            <person name="Sullivan M.B."/>
            <person name="Worden A.Z."/>
        </authorList>
    </citation>
    <scope>NUCLEOTIDE SEQUENCE</scope>
    <source>
        <strain evidence="1">BII-V1</strain>
    </source>
</reference>
<accession>A0A7S6NXU8</accession>
<protein>
    <submittedName>
        <fullName evidence="1">Uncharacterized protein</fullName>
    </submittedName>
</protein>
<sequence>MTQSVEEYIKAGIYFSNELMDAIEDVTRRYEKHVSVSIEIGHFTDLDKNLMRLSRTLIRYNQQYINLMKDLENGHLKEDMIGKTGLETIAEE</sequence>